<reference evidence="1" key="1">
    <citation type="submission" date="2021-06" db="EMBL/GenBank/DDBJ databases">
        <authorList>
            <person name="Kallberg Y."/>
            <person name="Tangrot J."/>
            <person name="Rosling A."/>
        </authorList>
    </citation>
    <scope>NUCLEOTIDE SEQUENCE</scope>
    <source>
        <strain evidence="1">CL356</strain>
    </source>
</reference>
<name>A0ACA9LL24_9GLOM</name>
<evidence type="ECO:0000313" key="1">
    <source>
        <dbReference type="EMBL" id="CAG8531476.1"/>
    </source>
</evidence>
<evidence type="ECO:0000313" key="2">
    <source>
        <dbReference type="Proteomes" id="UP000789525"/>
    </source>
</evidence>
<sequence length="891" mass="99376">MNLKPKKVRNCLGIKQFRPTRLVLGLQRPVYRISVVVATSPLRDILQPGRPGSTPPLIDAERCLAARSDNVGPLTSAFKDLLFQMWEGEREVVSPRDLFDQITRKWSQFRGWRQQDSQELMRFLFDGIKSEELECSYSYEDFLDVSLPIKSPDNNNEDMRRKIRNGVSDFGYNFSQSSGVDFENSGQNGDGMPLVSKEKRKRIKLLLKEVPFGSGRSAKNSSRGRISLVDCLSSFMRNLHPEKSRVHKENKANEDEIDDANSSEEVSSKEDTDPMPGESPETAITEKKLDISKTEESSETKSTQRFEETSRNLKPQDSSDPTLDNVSKETPKDLKPEESMGCTPIEGMLNNSTKTDGSSEVIPMRIEDTLENSKTQESSDPTPEHVSKGTLDKSEEPSNSAPVSETLNNSTKIDESSEATPMQIEDALENYKPQESSNPTPEHVSKETPKNLKPEEFTGCTPIKEMLNSSTKIDESSDPTLDNVSKETPENLKPEESTRCTPIKEMPNSSTKINESSEATPMQIEDAPENSKSQGSSDPTLDNVSKETPKNLKPEEFTGCTPISEMLSSSTKIDEPSEATPMQIEDTSENLKPQESSNPKPGHVSKETLDKSEESLNSAPVAETPKRYKIERSPETASMHFSEEIINNPKSEEPSDTPLTHVSNDAFKVPSKPATTDNSEENIVSEVKSGENSQNEDHSSSTSEDPTQPDAEIDSSAESSSLEHDPKSGGNASQPFILRKAYKRYLFGSLPPVLVFHLKRFQQVGSRWGGVMSMRKIDDFVEFHEELDVDGEKTRNTKYRLYGVVVHLGSLYNGHYIAYVLTKNVLGMGEQFGVPKLNSDDLDAVEKIHLKAEMAGENRQWIYCSDSSVRPASVDDVLNSGAYLLFYEQVR</sequence>
<accession>A0ACA9LL24</accession>
<gene>
    <name evidence="1" type="ORF">ACOLOM_LOCUS4091</name>
</gene>
<proteinExistence type="predicted"/>
<dbReference type="Proteomes" id="UP000789525">
    <property type="component" value="Unassembled WGS sequence"/>
</dbReference>
<protein>
    <submittedName>
        <fullName evidence="1">5251_t:CDS:1</fullName>
    </submittedName>
</protein>
<comment type="caution">
    <text evidence="1">The sequence shown here is derived from an EMBL/GenBank/DDBJ whole genome shotgun (WGS) entry which is preliminary data.</text>
</comment>
<organism evidence="1 2">
    <name type="scientific">Acaulospora colombiana</name>
    <dbReference type="NCBI Taxonomy" id="27376"/>
    <lineage>
        <taxon>Eukaryota</taxon>
        <taxon>Fungi</taxon>
        <taxon>Fungi incertae sedis</taxon>
        <taxon>Mucoromycota</taxon>
        <taxon>Glomeromycotina</taxon>
        <taxon>Glomeromycetes</taxon>
        <taxon>Diversisporales</taxon>
        <taxon>Acaulosporaceae</taxon>
        <taxon>Acaulospora</taxon>
    </lineage>
</organism>
<dbReference type="EMBL" id="CAJVPT010006489">
    <property type="protein sequence ID" value="CAG8531476.1"/>
    <property type="molecule type" value="Genomic_DNA"/>
</dbReference>
<keyword evidence="2" id="KW-1185">Reference proteome</keyword>